<dbReference type="InterPro" id="IPR002696">
    <property type="entry name" value="Membr_insert_effic_factor_YidD"/>
</dbReference>
<comment type="similarity">
    <text evidence="1">Belongs to the UPF0161 family.</text>
</comment>
<keyword evidence="1" id="KW-1003">Cell membrane</keyword>
<dbReference type="PANTHER" id="PTHR33383:SF1">
    <property type="entry name" value="MEMBRANE PROTEIN INSERTION EFFICIENCY FACTOR-RELATED"/>
    <property type="match status" value="1"/>
</dbReference>
<dbReference type="GO" id="GO:0005886">
    <property type="term" value="C:plasma membrane"/>
    <property type="evidence" value="ECO:0007669"/>
    <property type="project" value="UniProtKB-SubCell"/>
</dbReference>
<evidence type="ECO:0000256" key="1">
    <source>
        <dbReference type="HAMAP-Rule" id="MF_00386"/>
    </source>
</evidence>
<comment type="subcellular location">
    <subcellularLocation>
        <location evidence="1">Cell membrane</location>
        <topology evidence="1">Peripheral membrane protein</topology>
        <orientation evidence="1">Cytoplasmic side</orientation>
    </subcellularLocation>
</comment>
<proteinExistence type="inferred from homology"/>
<dbReference type="EMBL" id="MFZG01000019">
    <property type="protein sequence ID" value="OGK16693.1"/>
    <property type="molecule type" value="Genomic_DNA"/>
</dbReference>
<gene>
    <name evidence="2" type="ORF">A2774_00130</name>
</gene>
<organism evidence="2 3">
    <name type="scientific">Candidatus Roizmanbacteria bacterium RIFCSPHIGHO2_01_FULL_39_12c</name>
    <dbReference type="NCBI Taxonomy" id="1802031"/>
    <lineage>
        <taxon>Bacteria</taxon>
        <taxon>Candidatus Roizmaniibacteriota</taxon>
    </lineage>
</organism>
<dbReference type="AlphaFoldDB" id="A0A1F7GCW1"/>
<evidence type="ECO:0000313" key="3">
    <source>
        <dbReference type="Proteomes" id="UP000177208"/>
    </source>
</evidence>
<dbReference type="Pfam" id="PF01809">
    <property type="entry name" value="YidD"/>
    <property type="match status" value="1"/>
</dbReference>
<dbReference type="SMART" id="SM01234">
    <property type="entry name" value="Haemolytic"/>
    <property type="match status" value="1"/>
</dbReference>
<comment type="caution">
    <text evidence="2">The sequence shown here is derived from an EMBL/GenBank/DDBJ whole genome shotgun (WGS) entry which is preliminary data.</text>
</comment>
<accession>A0A1F7GCW1</accession>
<name>A0A1F7GCW1_9BACT</name>
<sequence>MKKLILSSIRFYQQTKFFHGAIARQLFLTDRVCRFIPTCSEYSYQAVEKYGTIKGLLLGFKRIIRCHPWNKGGYDPLK</sequence>
<protein>
    <recommendedName>
        <fullName evidence="1">Putative membrane protein insertion efficiency factor</fullName>
    </recommendedName>
</protein>
<evidence type="ECO:0000313" key="2">
    <source>
        <dbReference type="EMBL" id="OGK16693.1"/>
    </source>
</evidence>
<comment type="function">
    <text evidence="1">Could be involved in insertion of integral membrane proteins into the membrane.</text>
</comment>
<keyword evidence="1" id="KW-0472">Membrane</keyword>
<reference evidence="2 3" key="1">
    <citation type="journal article" date="2016" name="Nat. Commun.">
        <title>Thousands of microbial genomes shed light on interconnected biogeochemical processes in an aquifer system.</title>
        <authorList>
            <person name="Anantharaman K."/>
            <person name="Brown C.T."/>
            <person name="Hug L.A."/>
            <person name="Sharon I."/>
            <person name="Castelle C.J."/>
            <person name="Probst A.J."/>
            <person name="Thomas B.C."/>
            <person name="Singh A."/>
            <person name="Wilkins M.J."/>
            <person name="Karaoz U."/>
            <person name="Brodie E.L."/>
            <person name="Williams K.H."/>
            <person name="Hubbard S.S."/>
            <person name="Banfield J.F."/>
        </authorList>
    </citation>
    <scope>NUCLEOTIDE SEQUENCE [LARGE SCALE GENOMIC DNA]</scope>
</reference>
<dbReference type="Proteomes" id="UP000177208">
    <property type="component" value="Unassembled WGS sequence"/>
</dbReference>
<dbReference type="NCBIfam" id="TIGR00278">
    <property type="entry name" value="membrane protein insertion efficiency factor YidD"/>
    <property type="match status" value="1"/>
</dbReference>
<dbReference type="HAMAP" id="MF_00386">
    <property type="entry name" value="UPF0161_YidD"/>
    <property type="match status" value="1"/>
</dbReference>
<dbReference type="PANTHER" id="PTHR33383">
    <property type="entry name" value="MEMBRANE PROTEIN INSERTION EFFICIENCY FACTOR-RELATED"/>
    <property type="match status" value="1"/>
</dbReference>